<dbReference type="GO" id="GO:0031419">
    <property type="term" value="F:cobalamin binding"/>
    <property type="evidence" value="ECO:0007669"/>
    <property type="project" value="InterPro"/>
</dbReference>
<evidence type="ECO:0000313" key="4">
    <source>
        <dbReference type="EMBL" id="MBM3318305.1"/>
    </source>
</evidence>
<evidence type="ECO:0000313" key="5">
    <source>
        <dbReference type="Proteomes" id="UP000748308"/>
    </source>
</evidence>
<dbReference type="InterPro" id="IPR016176">
    <property type="entry name" value="Cbl-dep_enz_cat"/>
</dbReference>
<dbReference type="Gene3D" id="3.20.20.240">
    <property type="entry name" value="Methylmalonyl-CoA mutase"/>
    <property type="match status" value="1"/>
</dbReference>
<evidence type="ECO:0000256" key="2">
    <source>
        <dbReference type="SAM" id="MobiDB-lite"/>
    </source>
</evidence>
<feature type="compositionally biased region" description="Polar residues" evidence="2">
    <location>
        <begin position="1"/>
        <end position="11"/>
    </location>
</feature>
<dbReference type="InterPro" id="IPR006099">
    <property type="entry name" value="MeMalonylCoA_mutase_a/b_cat"/>
</dbReference>
<name>A0A937XA39_UNCEI</name>
<feature type="region of interest" description="Disordered" evidence="2">
    <location>
        <begin position="1"/>
        <end position="33"/>
    </location>
</feature>
<feature type="domain" description="Methylmalonyl-CoA mutase alpha/beta chain catalytic" evidence="3">
    <location>
        <begin position="30"/>
        <end position="548"/>
    </location>
</feature>
<accession>A0A937XA39</accession>
<evidence type="ECO:0000259" key="3">
    <source>
        <dbReference type="Pfam" id="PF01642"/>
    </source>
</evidence>
<proteinExistence type="predicted"/>
<sequence>MARCASTSPSVRTPGAVGPPRSVGPPEPATYSGLPLELTYTDAARREGAPGTAAAGEDVKPGDYPFTRGIHPTMYRGRPWTMRMFAGFGTPEDTNGRFHYLLDHGQTGLSTAFDMPTLMGYDPDHPLSAGEVGREGVSVPTLRDMEILFDRIPLDRVSTSMTINATAIIELAFYVAVAERQGVGPEKLRGTIQNDILKEFIAQKEWICPPEPSMRIIRDMLVYCTRHMPEWNTISISGYHIREAGATAVQELAFTLADGIGYVQAGIEAGLHPDEFAPRLSYFFDVHNDFFEEIAKFRAARRMWARIMRERFGAKNPRSWWLRTHAQTAGVSLTAQQPYNNVVRTALQALAAVLGGTQSLHTNSLDETYALPTEEAAKIALRTQQLIAEESNIPLVADPLGGSYFIERLTDQIEEAAWKYIRHIDQIGGIVAAVQQGYPQMEIARSAYEFQQMVERGERVIVGINKYTEGEGEDPIPTLKIEHAVEERQIARLREVRADRDAAAARDTLDAVRQAAAGSANLMPPIIAAVKAGVTLGEVSDVFREVFGVYRDPAFL</sequence>
<gene>
    <name evidence="4" type="ORF">FJY75_10695</name>
</gene>
<reference evidence="4" key="1">
    <citation type="submission" date="2019-03" db="EMBL/GenBank/DDBJ databases">
        <title>Lake Tanganyika Metagenome-Assembled Genomes (MAGs).</title>
        <authorList>
            <person name="Tran P."/>
        </authorList>
    </citation>
    <scope>NUCLEOTIDE SEQUENCE</scope>
    <source>
        <strain evidence="4">M_DeepCast_400m_m2_100</strain>
    </source>
</reference>
<dbReference type="CDD" id="cd03680">
    <property type="entry name" value="MM_CoA_mutase_ICM_like"/>
    <property type="match status" value="1"/>
</dbReference>
<dbReference type="AlphaFoldDB" id="A0A937XA39"/>
<dbReference type="InterPro" id="IPR006098">
    <property type="entry name" value="MMCoA_mutase_a_cat"/>
</dbReference>
<comment type="caution">
    <text evidence="4">The sequence shown here is derived from an EMBL/GenBank/DDBJ whole genome shotgun (WGS) entry which is preliminary data.</text>
</comment>
<organism evidence="4 5">
    <name type="scientific">Eiseniibacteriota bacterium</name>
    <dbReference type="NCBI Taxonomy" id="2212470"/>
    <lineage>
        <taxon>Bacteria</taxon>
        <taxon>Candidatus Eiseniibacteriota</taxon>
    </lineage>
</organism>
<dbReference type="GO" id="GO:0004494">
    <property type="term" value="F:methylmalonyl-CoA mutase activity"/>
    <property type="evidence" value="ECO:0007669"/>
    <property type="project" value="InterPro"/>
</dbReference>
<dbReference type="NCBIfam" id="TIGR00641">
    <property type="entry name" value="acid_CoA_mut_N"/>
    <property type="match status" value="1"/>
</dbReference>
<dbReference type="PANTHER" id="PTHR48101:SF1">
    <property type="entry name" value="METHYLMALONYL-COA MUTASE, LARGE SUBUNIT"/>
    <property type="match status" value="1"/>
</dbReference>
<dbReference type="Proteomes" id="UP000748308">
    <property type="component" value="Unassembled WGS sequence"/>
</dbReference>
<dbReference type="SUPFAM" id="SSF51703">
    <property type="entry name" value="Cobalamin (vitamin B12)-dependent enzymes"/>
    <property type="match status" value="1"/>
</dbReference>
<dbReference type="PANTHER" id="PTHR48101">
    <property type="entry name" value="METHYLMALONYL-COA MUTASE, MITOCHONDRIAL-RELATED"/>
    <property type="match status" value="1"/>
</dbReference>
<dbReference type="Pfam" id="PF01642">
    <property type="entry name" value="MM_CoA_mutase"/>
    <property type="match status" value="1"/>
</dbReference>
<protein>
    <submittedName>
        <fullName evidence="4">Methylmalonyl-CoA mutase family protein</fullName>
    </submittedName>
</protein>
<evidence type="ECO:0000256" key="1">
    <source>
        <dbReference type="ARBA" id="ARBA00023235"/>
    </source>
</evidence>
<keyword evidence="1" id="KW-0413">Isomerase</keyword>
<dbReference type="EMBL" id="VGIY01000319">
    <property type="protein sequence ID" value="MBM3318305.1"/>
    <property type="molecule type" value="Genomic_DNA"/>
</dbReference>